<protein>
    <submittedName>
        <fullName evidence="1">Uncharacterized protein</fullName>
    </submittedName>
</protein>
<accession>A0A2T5EF36</accession>
<name>A0A2T5EF36_VIBSP</name>
<dbReference type="AlphaFoldDB" id="A0A2T5EF36"/>
<proteinExistence type="predicted"/>
<dbReference type="EMBL" id="PIGA01000023">
    <property type="protein sequence ID" value="PTP17976.1"/>
    <property type="molecule type" value="Genomic_DNA"/>
</dbReference>
<reference evidence="1 2" key="1">
    <citation type="submission" date="2017-11" db="EMBL/GenBank/DDBJ databases">
        <title>Population delineation of vibrios coincides with oyster pathogenicity.</title>
        <authorList>
            <person name="Bruto M."/>
            <person name="Labreuche Y."/>
            <person name="James A."/>
            <person name="Piel D."/>
            <person name="Chenivesse S."/>
            <person name="Petton B."/>
            <person name="Polz M.F."/>
            <person name="Le Roux F."/>
        </authorList>
    </citation>
    <scope>NUCLEOTIDE SEQUENCE [LARGE SCALE GENOMIC DNA]</scope>
    <source>
        <strain evidence="1 2">1F_55</strain>
    </source>
</reference>
<dbReference type="Proteomes" id="UP000244080">
    <property type="component" value="Unassembled WGS sequence"/>
</dbReference>
<organism evidence="1 2">
    <name type="scientific">Vibrio splendidus</name>
    <dbReference type="NCBI Taxonomy" id="29497"/>
    <lineage>
        <taxon>Bacteria</taxon>
        <taxon>Pseudomonadati</taxon>
        <taxon>Pseudomonadota</taxon>
        <taxon>Gammaproteobacteria</taxon>
        <taxon>Vibrionales</taxon>
        <taxon>Vibrionaceae</taxon>
        <taxon>Vibrio</taxon>
    </lineage>
</organism>
<evidence type="ECO:0000313" key="2">
    <source>
        <dbReference type="Proteomes" id="UP000244080"/>
    </source>
</evidence>
<comment type="caution">
    <text evidence="1">The sequence shown here is derived from an EMBL/GenBank/DDBJ whole genome shotgun (WGS) entry which is preliminary data.</text>
</comment>
<gene>
    <name evidence="1" type="ORF">CWO36_14635</name>
</gene>
<evidence type="ECO:0000313" key="1">
    <source>
        <dbReference type="EMBL" id="PTP17976.1"/>
    </source>
</evidence>
<dbReference type="RefSeq" id="WP_017087889.1">
    <property type="nucleotide sequence ID" value="NZ_CAWNSN010000031.1"/>
</dbReference>
<sequence>MMHNRYRELIKNSTIEDLKKYIIIIENKNNQQTKNLNNYSKTQLEFLLKEYISETLNIDREVLDSGNLNEEEVETLGEFIDSIFSLSRNIRNDLDDYIGWLDQQPRALYFFLVMIRAICKNDSNHICYPVIDFSFKEAKKPSDTDIKQSTNSLKIIEDMGDLLSKTKHLNPLINICPNKTPSTYNKIVNTLEFIVTSISSRERDRTYDLLQDLEKLYNTVYKKINTNKNVFQTSNSNLISWYYRSLTKDFPALGLSVTENTDKQKQTILCIFDVLCATTEPNQFTKLEARLTERFGRKERELNQSKDTKTSKEEKTLTFSEADWAKLSQIAGSQSKSQIKAKLKELIDNELLSIEL</sequence>